<evidence type="ECO:0000256" key="6">
    <source>
        <dbReference type="ARBA" id="ARBA00023040"/>
    </source>
</evidence>
<keyword evidence="6 10" id="KW-0297">G-protein coupled receptor</keyword>
<dbReference type="RefSeq" id="XP_006113947.1">
    <property type="nucleotide sequence ID" value="XM_006113885.2"/>
</dbReference>
<dbReference type="PROSITE" id="PS00237">
    <property type="entry name" value="G_PROTEIN_RECEP_F1_1"/>
    <property type="match status" value="1"/>
</dbReference>
<dbReference type="PROSITE" id="PS50262">
    <property type="entry name" value="G_PROTEIN_RECEP_F1_2"/>
    <property type="match status" value="1"/>
</dbReference>
<evidence type="ECO:0000256" key="9">
    <source>
        <dbReference type="ARBA" id="ARBA00023224"/>
    </source>
</evidence>
<feature type="transmembrane region" description="Helical" evidence="11">
    <location>
        <begin position="236"/>
        <end position="259"/>
    </location>
</feature>
<feature type="transmembrane region" description="Helical" evidence="11">
    <location>
        <begin position="25"/>
        <end position="48"/>
    </location>
</feature>
<proteinExistence type="inferred from homology"/>
<keyword evidence="5 11" id="KW-1133">Transmembrane helix</keyword>
<feature type="domain" description="G-protein coupled receptors family 1 profile" evidence="12">
    <location>
        <begin position="41"/>
        <end position="289"/>
    </location>
</feature>
<evidence type="ECO:0000256" key="10">
    <source>
        <dbReference type="RuleBase" id="RU000688"/>
    </source>
</evidence>
<evidence type="ECO:0000256" key="2">
    <source>
        <dbReference type="ARBA" id="ARBA00022475"/>
    </source>
</evidence>
<dbReference type="GeneTree" id="ENSGT00930000151076"/>
<dbReference type="Proteomes" id="UP000007267">
    <property type="component" value="Unassembled WGS sequence"/>
</dbReference>
<accession>K7EZR2</accession>
<comment type="subcellular location">
    <subcellularLocation>
        <location evidence="1 11">Cell membrane</location>
        <topology evidence="1 11">Multi-pass membrane protein</topology>
    </subcellularLocation>
</comment>
<dbReference type="SUPFAM" id="SSF81321">
    <property type="entry name" value="Family A G protein-coupled receptor-like"/>
    <property type="match status" value="1"/>
</dbReference>
<evidence type="ECO:0000256" key="11">
    <source>
        <dbReference type="RuleBase" id="RU363047"/>
    </source>
</evidence>
<keyword evidence="11" id="KW-0716">Sensory transduction</keyword>
<dbReference type="PRINTS" id="PR00237">
    <property type="entry name" value="GPCRRHODOPSN"/>
</dbReference>
<dbReference type="GO" id="GO:0004984">
    <property type="term" value="F:olfactory receptor activity"/>
    <property type="evidence" value="ECO:0007669"/>
    <property type="project" value="InterPro"/>
</dbReference>
<dbReference type="FunFam" id="1.20.1070.10:FF:000015">
    <property type="entry name" value="Olfactory receptor"/>
    <property type="match status" value="1"/>
</dbReference>
<dbReference type="InterPro" id="IPR000276">
    <property type="entry name" value="GPCR_Rhodpsn"/>
</dbReference>
<dbReference type="OrthoDB" id="9615015at2759"/>
<comment type="similarity">
    <text evidence="10">Belongs to the G-protein coupled receptor 1 family.</text>
</comment>
<evidence type="ECO:0000256" key="8">
    <source>
        <dbReference type="ARBA" id="ARBA00023170"/>
    </source>
</evidence>
<dbReference type="HOGENOM" id="CLU_012526_1_3_1"/>
<dbReference type="EMBL" id="AGCU01025013">
    <property type="status" value="NOT_ANNOTATED_CDS"/>
    <property type="molecule type" value="Genomic_DNA"/>
</dbReference>
<evidence type="ECO:0000256" key="7">
    <source>
        <dbReference type="ARBA" id="ARBA00023136"/>
    </source>
</evidence>
<evidence type="ECO:0000313" key="14">
    <source>
        <dbReference type="Proteomes" id="UP000007267"/>
    </source>
</evidence>
<dbReference type="Gene3D" id="1.20.1070.10">
    <property type="entry name" value="Rhodopsin 7-helix transmembrane proteins"/>
    <property type="match status" value="1"/>
</dbReference>
<evidence type="ECO:0000256" key="3">
    <source>
        <dbReference type="ARBA" id="ARBA00022692"/>
    </source>
</evidence>
<feature type="transmembrane region" description="Helical" evidence="11">
    <location>
        <begin position="101"/>
        <end position="120"/>
    </location>
</feature>
<dbReference type="InterPro" id="IPR017452">
    <property type="entry name" value="GPCR_Rhodpsn_7TM"/>
</dbReference>
<evidence type="ECO:0000256" key="4">
    <source>
        <dbReference type="ARBA" id="ARBA00022725"/>
    </source>
</evidence>
<keyword evidence="3 10" id="KW-0812">Transmembrane</keyword>
<dbReference type="AlphaFoldDB" id="K7EZR2"/>
<evidence type="ECO:0000259" key="12">
    <source>
        <dbReference type="PROSITE" id="PS50262"/>
    </source>
</evidence>
<feature type="transmembrane region" description="Helical" evidence="11">
    <location>
        <begin position="192"/>
        <end position="215"/>
    </location>
</feature>
<reference evidence="13" key="3">
    <citation type="submission" date="2025-08" db="UniProtKB">
        <authorList>
            <consortium name="Ensembl"/>
        </authorList>
    </citation>
    <scope>IDENTIFICATION</scope>
</reference>
<evidence type="ECO:0000313" key="13">
    <source>
        <dbReference type="Ensembl" id="ENSPSIP00000001272.1"/>
    </source>
</evidence>
<feature type="transmembrane region" description="Helical" evidence="11">
    <location>
        <begin position="140"/>
        <end position="158"/>
    </location>
</feature>
<dbReference type="Pfam" id="PF13853">
    <property type="entry name" value="7tm_4"/>
    <property type="match status" value="1"/>
</dbReference>
<evidence type="ECO:0000256" key="5">
    <source>
        <dbReference type="ARBA" id="ARBA00022989"/>
    </source>
</evidence>
<keyword evidence="8 10" id="KW-0675">Receptor</keyword>
<protein>
    <recommendedName>
        <fullName evidence="11">Olfactory receptor</fullName>
    </recommendedName>
</protein>
<dbReference type="PRINTS" id="PR00245">
    <property type="entry name" value="OLFACTORYR"/>
</dbReference>
<organism evidence="13 14">
    <name type="scientific">Pelodiscus sinensis</name>
    <name type="common">Chinese softshell turtle</name>
    <name type="synonym">Trionyx sinensis</name>
    <dbReference type="NCBI Taxonomy" id="13735"/>
    <lineage>
        <taxon>Eukaryota</taxon>
        <taxon>Metazoa</taxon>
        <taxon>Chordata</taxon>
        <taxon>Craniata</taxon>
        <taxon>Vertebrata</taxon>
        <taxon>Euteleostomi</taxon>
        <taxon>Archelosauria</taxon>
        <taxon>Testudinata</taxon>
        <taxon>Testudines</taxon>
        <taxon>Cryptodira</taxon>
        <taxon>Trionychia</taxon>
        <taxon>Trionychidae</taxon>
        <taxon>Pelodiscus</taxon>
    </lineage>
</organism>
<dbReference type="Ensembl" id="ENSPSIT00000001274.1">
    <property type="protein sequence ID" value="ENSPSIP00000001272.1"/>
    <property type="gene ID" value="ENSPSIG00000001274.1"/>
</dbReference>
<dbReference type="OMA" id="ITVTWID"/>
<keyword evidence="4 11" id="KW-0552">Olfaction</keyword>
<dbReference type="GO" id="GO:0004930">
    <property type="term" value="F:G protein-coupled receptor activity"/>
    <property type="evidence" value="ECO:0007669"/>
    <property type="project" value="UniProtKB-KW"/>
</dbReference>
<dbReference type="RefSeq" id="XP_006113948.1">
    <property type="nucleotide sequence ID" value="XM_006113886.2"/>
</dbReference>
<dbReference type="eggNOG" id="ENOG502SIAX">
    <property type="taxonomic scope" value="Eukaryota"/>
</dbReference>
<reference evidence="14" key="1">
    <citation type="submission" date="2011-10" db="EMBL/GenBank/DDBJ databases">
        <authorList>
            <consortium name="Soft-shell Turtle Genome Consortium"/>
        </authorList>
    </citation>
    <scope>NUCLEOTIDE SEQUENCE [LARGE SCALE GENOMIC DNA]</scope>
    <source>
        <strain evidence="14">Daiwa-1</strain>
    </source>
</reference>
<dbReference type="KEGG" id="pss:102459915"/>
<sequence>MAEANWTSVSEFVLLGLSERQDLQLLIFGGLLATYVLNLAGNSMLLVLIWADPQLASPMYFLLSQLAMVDMGLASITLPQALVNTLSQHRVIPFASCLAQLFLYLAVDNMEGYLLAIMAYDRYMAVCDPLRYAAVVTRSLCLKMAAASLAVVISHGLLHAVMTARLRYCGNFVQHFFCDVPPLLRLSCTRPLAYELVISILGVLVVVPPFVFILASYARIGVAVARLRSAQALRKALSTCGSHLAVVLLLYSTVTWLYFRPASSHALGHDWEVAVFYTVVVPALNPVIYSLRNKDVASALRRTGRKVLARGA</sequence>
<keyword evidence="2 11" id="KW-1003">Cell membrane</keyword>
<dbReference type="GO" id="GO:0005886">
    <property type="term" value="C:plasma membrane"/>
    <property type="evidence" value="ECO:0007669"/>
    <property type="project" value="UniProtKB-SubCell"/>
</dbReference>
<keyword evidence="9 10" id="KW-0807">Transducer</keyword>
<keyword evidence="7 11" id="KW-0472">Membrane</keyword>
<evidence type="ECO:0000256" key="1">
    <source>
        <dbReference type="ARBA" id="ARBA00004651"/>
    </source>
</evidence>
<reference evidence="13" key="4">
    <citation type="submission" date="2025-09" db="UniProtKB">
        <authorList>
            <consortium name="Ensembl"/>
        </authorList>
    </citation>
    <scope>IDENTIFICATION</scope>
</reference>
<dbReference type="InterPro" id="IPR050516">
    <property type="entry name" value="Olfactory_GPCR"/>
</dbReference>
<name>K7EZR2_PELSI</name>
<keyword evidence="14" id="KW-1185">Reference proteome</keyword>
<dbReference type="InterPro" id="IPR000725">
    <property type="entry name" value="Olfact_rcpt"/>
</dbReference>
<dbReference type="PANTHER" id="PTHR26452">
    <property type="entry name" value="OLFACTORY RECEPTOR"/>
    <property type="match status" value="1"/>
</dbReference>
<reference evidence="14" key="2">
    <citation type="journal article" date="2013" name="Nat. Genet.">
        <title>The draft genomes of soft-shell turtle and green sea turtle yield insights into the development and evolution of the turtle-specific body plan.</title>
        <authorList>
            <person name="Wang Z."/>
            <person name="Pascual-Anaya J."/>
            <person name="Zadissa A."/>
            <person name="Li W."/>
            <person name="Niimura Y."/>
            <person name="Huang Z."/>
            <person name="Li C."/>
            <person name="White S."/>
            <person name="Xiong Z."/>
            <person name="Fang D."/>
            <person name="Wang B."/>
            <person name="Ming Y."/>
            <person name="Chen Y."/>
            <person name="Zheng Y."/>
            <person name="Kuraku S."/>
            <person name="Pignatelli M."/>
            <person name="Herrero J."/>
            <person name="Beal K."/>
            <person name="Nozawa M."/>
            <person name="Li Q."/>
            <person name="Wang J."/>
            <person name="Zhang H."/>
            <person name="Yu L."/>
            <person name="Shigenobu S."/>
            <person name="Wang J."/>
            <person name="Liu J."/>
            <person name="Flicek P."/>
            <person name="Searle S."/>
            <person name="Wang J."/>
            <person name="Kuratani S."/>
            <person name="Yin Y."/>
            <person name="Aken B."/>
            <person name="Zhang G."/>
            <person name="Irie N."/>
        </authorList>
    </citation>
    <scope>NUCLEOTIDE SEQUENCE [LARGE SCALE GENOMIC DNA]</scope>
    <source>
        <strain evidence="14">Daiwa-1</strain>
    </source>
</reference>
<feature type="transmembrane region" description="Helical" evidence="11">
    <location>
        <begin position="60"/>
        <end position="81"/>
    </location>
</feature>
<dbReference type="KEGG" id="pss:102459684"/>
<feature type="transmembrane region" description="Helical" evidence="11">
    <location>
        <begin position="271"/>
        <end position="291"/>
    </location>
</feature>